<proteinExistence type="predicted"/>
<reference evidence="1" key="1">
    <citation type="submission" date="2023-01" db="EMBL/GenBank/DDBJ databases">
        <title>Genome assembly of the deep-sea coral Lophelia pertusa.</title>
        <authorList>
            <person name="Herrera S."/>
            <person name="Cordes E."/>
        </authorList>
    </citation>
    <scope>NUCLEOTIDE SEQUENCE</scope>
    <source>
        <strain evidence="1">USNM1676648</strain>
        <tissue evidence="1">Polyp</tissue>
    </source>
</reference>
<comment type="caution">
    <text evidence="1">The sequence shown here is derived from an EMBL/GenBank/DDBJ whole genome shotgun (WGS) entry which is preliminary data.</text>
</comment>
<dbReference type="PRINTS" id="PR01950">
    <property type="entry name" value="LANCSUPER"/>
</dbReference>
<dbReference type="OrthoDB" id="10257263at2759"/>
<dbReference type="Pfam" id="PF05147">
    <property type="entry name" value="LANC_like"/>
    <property type="match status" value="1"/>
</dbReference>
<accession>A0A9W9ZV79</accession>
<dbReference type="PANTHER" id="PTHR12736">
    <property type="entry name" value="LANC-LIKE PROTEIN"/>
    <property type="match status" value="1"/>
</dbReference>
<sequence length="221" mass="24933">MFRSRSRRFVNGYQKFSGTLGSVEYLRDLVRRVLQVIEEKSPPERASRDGGLYVGAAGIGYAFYSVAESSEFASIREQCLRKALEYMQVSLHEVSRTSPHDGGIGASFLLGHAGIYAVSALVFNALENQQETEQCIQKFLEMGNICRPVNFFRHGSDELFVGRAGYLCGSLLLNKKLGRTVVPSEVTRPLFDAIIESSRRYSQSHHSKSPLMYSYYKMEYL</sequence>
<feature type="non-terminal residue" evidence="1">
    <location>
        <position position="1"/>
    </location>
</feature>
<dbReference type="InterPro" id="IPR007822">
    <property type="entry name" value="LANC-like"/>
</dbReference>
<dbReference type="GO" id="GO:0005975">
    <property type="term" value="P:carbohydrate metabolic process"/>
    <property type="evidence" value="ECO:0007669"/>
    <property type="project" value="InterPro"/>
</dbReference>
<dbReference type="GO" id="GO:0005886">
    <property type="term" value="C:plasma membrane"/>
    <property type="evidence" value="ECO:0007669"/>
    <property type="project" value="TreeGrafter"/>
</dbReference>
<evidence type="ECO:0000313" key="1">
    <source>
        <dbReference type="EMBL" id="KAJ7388431.1"/>
    </source>
</evidence>
<dbReference type="Proteomes" id="UP001163046">
    <property type="component" value="Unassembled WGS sequence"/>
</dbReference>
<dbReference type="Gene3D" id="1.50.10.10">
    <property type="match status" value="1"/>
</dbReference>
<dbReference type="GO" id="GO:0031179">
    <property type="term" value="P:peptide modification"/>
    <property type="evidence" value="ECO:0007669"/>
    <property type="project" value="InterPro"/>
</dbReference>
<dbReference type="EMBL" id="MU825469">
    <property type="protein sequence ID" value="KAJ7388431.1"/>
    <property type="molecule type" value="Genomic_DNA"/>
</dbReference>
<dbReference type="SUPFAM" id="SSF158745">
    <property type="entry name" value="LanC-like"/>
    <property type="match status" value="1"/>
</dbReference>
<dbReference type="PANTHER" id="PTHR12736:SF7">
    <property type="entry name" value="LANC-LIKE PROTEIN 3"/>
    <property type="match status" value="1"/>
</dbReference>
<name>A0A9W9ZV79_9CNID</name>
<organism evidence="1 2">
    <name type="scientific">Desmophyllum pertusum</name>
    <dbReference type="NCBI Taxonomy" id="174260"/>
    <lineage>
        <taxon>Eukaryota</taxon>
        <taxon>Metazoa</taxon>
        <taxon>Cnidaria</taxon>
        <taxon>Anthozoa</taxon>
        <taxon>Hexacorallia</taxon>
        <taxon>Scleractinia</taxon>
        <taxon>Caryophylliina</taxon>
        <taxon>Caryophylliidae</taxon>
        <taxon>Desmophyllum</taxon>
    </lineage>
</organism>
<dbReference type="AlphaFoldDB" id="A0A9W9ZV79"/>
<keyword evidence="2" id="KW-1185">Reference proteome</keyword>
<protein>
    <submittedName>
        <fullName evidence="1">LanC-like protein 3</fullName>
    </submittedName>
</protein>
<dbReference type="InterPro" id="IPR012341">
    <property type="entry name" value="6hp_glycosidase-like_sf"/>
</dbReference>
<gene>
    <name evidence="1" type="primary">LANCL3_2</name>
    <name evidence="1" type="ORF">OS493_037592</name>
</gene>
<evidence type="ECO:0000313" key="2">
    <source>
        <dbReference type="Proteomes" id="UP001163046"/>
    </source>
</evidence>